<reference evidence="4 5" key="1">
    <citation type="submission" date="2016-08" db="EMBL/GenBank/DDBJ databases">
        <title>A Parts List for Fungal Cellulosomes Revealed by Comparative Genomics.</title>
        <authorList>
            <consortium name="DOE Joint Genome Institute"/>
            <person name="Haitjema C.H."/>
            <person name="Gilmore S.P."/>
            <person name="Henske J.K."/>
            <person name="Solomon K.V."/>
            <person name="De Groot R."/>
            <person name="Kuo A."/>
            <person name="Mondo S.J."/>
            <person name="Salamov A.A."/>
            <person name="Labutti K."/>
            <person name="Zhao Z."/>
            <person name="Chiniquy J."/>
            <person name="Barry K."/>
            <person name="Brewer H.M."/>
            <person name="Purvine S.O."/>
            <person name="Wright A.T."/>
            <person name="Boxma B."/>
            <person name="Van Alen T."/>
            <person name="Hackstein J.H."/>
            <person name="Baker S.E."/>
            <person name="Grigoriev I.V."/>
            <person name="O'Malley M.A."/>
        </authorList>
    </citation>
    <scope>NUCLEOTIDE SEQUENCE [LARGE SCALE GENOMIC DNA]</scope>
    <source>
        <strain evidence="4 5">S4</strain>
    </source>
</reference>
<dbReference type="Pfam" id="PF00023">
    <property type="entry name" value="Ank"/>
    <property type="match status" value="1"/>
</dbReference>
<feature type="repeat" description="ANK" evidence="3">
    <location>
        <begin position="341"/>
        <end position="373"/>
    </location>
</feature>
<dbReference type="PANTHER" id="PTHR24180">
    <property type="entry name" value="CYCLIN-DEPENDENT KINASE INHIBITOR 2C-RELATED"/>
    <property type="match status" value="1"/>
</dbReference>
<evidence type="ECO:0000313" key="5">
    <source>
        <dbReference type="Proteomes" id="UP000193944"/>
    </source>
</evidence>
<dbReference type="Gene3D" id="1.25.40.20">
    <property type="entry name" value="Ankyrin repeat-containing domain"/>
    <property type="match status" value="2"/>
</dbReference>
<feature type="repeat" description="ANK" evidence="3">
    <location>
        <begin position="416"/>
        <end position="448"/>
    </location>
</feature>
<evidence type="ECO:0000256" key="3">
    <source>
        <dbReference type="PROSITE-ProRule" id="PRU00023"/>
    </source>
</evidence>
<comment type="caution">
    <text evidence="4">The sequence shown here is derived from an EMBL/GenBank/DDBJ whole genome shotgun (WGS) entry which is preliminary data.</text>
</comment>
<dbReference type="InterPro" id="IPR036770">
    <property type="entry name" value="Ankyrin_rpt-contain_sf"/>
</dbReference>
<accession>A0A1Y1WQI8</accession>
<dbReference type="EMBL" id="MCFG01000344">
    <property type="protein sequence ID" value="ORX75655.1"/>
    <property type="molecule type" value="Genomic_DNA"/>
</dbReference>
<evidence type="ECO:0000256" key="1">
    <source>
        <dbReference type="ARBA" id="ARBA00022737"/>
    </source>
</evidence>
<feature type="repeat" description="ANK" evidence="3">
    <location>
        <begin position="271"/>
        <end position="303"/>
    </location>
</feature>
<dbReference type="InterPro" id="IPR051637">
    <property type="entry name" value="Ank_repeat_dom-contain_49"/>
</dbReference>
<dbReference type="InterPro" id="IPR002110">
    <property type="entry name" value="Ankyrin_rpt"/>
</dbReference>
<dbReference type="Pfam" id="PF12796">
    <property type="entry name" value="Ank_2"/>
    <property type="match status" value="2"/>
</dbReference>
<dbReference type="PROSITE" id="PS50088">
    <property type="entry name" value="ANK_REPEAT"/>
    <property type="match status" value="4"/>
</dbReference>
<dbReference type="SMART" id="SM00248">
    <property type="entry name" value="ANK"/>
    <property type="match status" value="6"/>
</dbReference>
<keyword evidence="2 3" id="KW-0040">ANK repeat</keyword>
<protein>
    <submittedName>
        <fullName evidence="4">Ankyrin</fullName>
    </submittedName>
</protein>
<evidence type="ECO:0000256" key="2">
    <source>
        <dbReference type="ARBA" id="ARBA00023043"/>
    </source>
</evidence>
<name>A0A1Y1WQI8_9FUNG</name>
<dbReference type="SUPFAM" id="SSF48403">
    <property type="entry name" value="Ankyrin repeat"/>
    <property type="match status" value="1"/>
</dbReference>
<dbReference type="OrthoDB" id="163438at2759"/>
<dbReference type="Proteomes" id="UP000193944">
    <property type="component" value="Unassembled WGS sequence"/>
</dbReference>
<keyword evidence="1" id="KW-0677">Repeat</keyword>
<dbReference type="AlphaFoldDB" id="A0A1Y1WQI8"/>
<gene>
    <name evidence="4" type="ORF">BCR32DRAFT_296760</name>
</gene>
<dbReference type="PROSITE" id="PS50297">
    <property type="entry name" value="ANK_REP_REGION"/>
    <property type="match status" value="4"/>
</dbReference>
<keyword evidence="5" id="KW-1185">Reference proteome</keyword>
<feature type="repeat" description="ANK" evidence="3">
    <location>
        <begin position="374"/>
        <end position="406"/>
    </location>
</feature>
<evidence type="ECO:0000313" key="4">
    <source>
        <dbReference type="EMBL" id="ORX75655.1"/>
    </source>
</evidence>
<dbReference type="PANTHER" id="PTHR24180:SF45">
    <property type="entry name" value="POLY [ADP-RIBOSE] POLYMERASE TANKYRASE"/>
    <property type="match status" value="1"/>
</dbReference>
<dbReference type="STRING" id="1754192.A0A1Y1WQI8"/>
<sequence>MSSNICLKECIKIIENRQNDFLEEYLNGVDINLIFNSETNIYDITIKNNNFEAFNILLYTEYNYNHSSTKILKFFNLKQLKDLLNKGYKPSNNFINLIIKNKGNEVIPLLKLIFQYTNFNTKLILKFLKNHYLNKESLSQSELNTIINIENEKLNEFNNAKDGIKIILENENESILKYLIENGVNINFKYEYEATTDYEYGIYDENLDDKKCNTKLEIKTPLITLLEKENESWIKYLIEHGANVDCEHELYDFNCHFDYDGQQCCDFIRCNFKTPISISCEKGNESMIKYLIEHGANINIDCSEEKVKEKLPNLQYITVKDKNNCYFSFAYDKENIEIFDNTYSPLSIACKNENESLVKYLIKQGANVNGINNNVDKPLFFACEKQNETIVKILIEHGANVNVEGKQYIDRYSLLKIYTPLSIACEKGNESIVKILIEHGANVNVEGINFEEICIPSIKNILVEHGANINC</sequence>
<reference evidence="4 5" key="2">
    <citation type="submission" date="2016-08" db="EMBL/GenBank/DDBJ databases">
        <title>Pervasive Adenine N6-methylation of Active Genes in Fungi.</title>
        <authorList>
            <consortium name="DOE Joint Genome Institute"/>
            <person name="Mondo S.J."/>
            <person name="Dannebaum R.O."/>
            <person name="Kuo R.C."/>
            <person name="Labutti K."/>
            <person name="Haridas S."/>
            <person name="Kuo A."/>
            <person name="Salamov A."/>
            <person name="Ahrendt S.R."/>
            <person name="Lipzen A."/>
            <person name="Sullivan W."/>
            <person name="Andreopoulos W.B."/>
            <person name="Clum A."/>
            <person name="Lindquist E."/>
            <person name="Daum C."/>
            <person name="Ramamoorthy G.K."/>
            <person name="Gryganskyi A."/>
            <person name="Culley D."/>
            <person name="Magnuson J.K."/>
            <person name="James T.Y."/>
            <person name="O'Malley M.A."/>
            <person name="Stajich J.E."/>
            <person name="Spatafora J.W."/>
            <person name="Visel A."/>
            <person name="Grigoriev I.V."/>
        </authorList>
    </citation>
    <scope>NUCLEOTIDE SEQUENCE [LARGE SCALE GENOMIC DNA]</scope>
    <source>
        <strain evidence="4 5">S4</strain>
    </source>
</reference>
<proteinExistence type="predicted"/>
<organism evidence="4 5">
    <name type="scientific">Anaeromyces robustus</name>
    <dbReference type="NCBI Taxonomy" id="1754192"/>
    <lineage>
        <taxon>Eukaryota</taxon>
        <taxon>Fungi</taxon>
        <taxon>Fungi incertae sedis</taxon>
        <taxon>Chytridiomycota</taxon>
        <taxon>Chytridiomycota incertae sedis</taxon>
        <taxon>Neocallimastigomycetes</taxon>
        <taxon>Neocallimastigales</taxon>
        <taxon>Neocallimastigaceae</taxon>
        <taxon>Anaeromyces</taxon>
    </lineage>
</organism>